<evidence type="ECO:0000313" key="1">
    <source>
        <dbReference type="EMBL" id="OQD64947.1"/>
    </source>
</evidence>
<protein>
    <submittedName>
        <fullName evidence="1">Uncharacterized protein</fullName>
    </submittedName>
</protein>
<feature type="non-terminal residue" evidence="1">
    <location>
        <position position="41"/>
    </location>
</feature>
<feature type="non-terminal residue" evidence="1">
    <location>
        <position position="1"/>
    </location>
</feature>
<sequence>TGYFLDQEWNYREILLGFEPLHSSHIGTYLSIVLLNLLEKY</sequence>
<organism evidence="1 2">
    <name type="scientific">Penicillium antarcticum</name>
    <dbReference type="NCBI Taxonomy" id="416450"/>
    <lineage>
        <taxon>Eukaryota</taxon>
        <taxon>Fungi</taxon>
        <taxon>Dikarya</taxon>
        <taxon>Ascomycota</taxon>
        <taxon>Pezizomycotina</taxon>
        <taxon>Eurotiomycetes</taxon>
        <taxon>Eurotiomycetidae</taxon>
        <taxon>Eurotiales</taxon>
        <taxon>Aspergillaceae</taxon>
        <taxon>Penicillium</taxon>
    </lineage>
</organism>
<accession>A0A1V6NK77</accession>
<comment type="caution">
    <text evidence="1">The sequence shown here is derived from an EMBL/GenBank/DDBJ whole genome shotgun (WGS) entry which is preliminary data.</text>
</comment>
<dbReference type="Proteomes" id="UP000191672">
    <property type="component" value="Unassembled WGS sequence"/>
</dbReference>
<keyword evidence="2" id="KW-1185">Reference proteome</keyword>
<gene>
    <name evidence="1" type="ORF">PENANT_c408G09914</name>
</gene>
<proteinExistence type="predicted"/>
<dbReference type="AlphaFoldDB" id="A0A1V6NK77"/>
<name>A0A1V6NK77_9EURO</name>
<evidence type="ECO:0000313" key="2">
    <source>
        <dbReference type="Proteomes" id="UP000191672"/>
    </source>
</evidence>
<reference evidence="2" key="1">
    <citation type="journal article" date="2017" name="Nat. Microbiol.">
        <title>Global analysis of biosynthetic gene clusters reveals vast potential of secondary metabolite production in Penicillium species.</title>
        <authorList>
            <person name="Nielsen J.C."/>
            <person name="Grijseels S."/>
            <person name="Prigent S."/>
            <person name="Ji B."/>
            <person name="Dainat J."/>
            <person name="Nielsen K.F."/>
            <person name="Frisvad J.C."/>
            <person name="Workman M."/>
            <person name="Nielsen J."/>
        </authorList>
    </citation>
    <scope>NUCLEOTIDE SEQUENCE [LARGE SCALE GENOMIC DNA]</scope>
    <source>
        <strain evidence="2">IBT 31811</strain>
    </source>
</reference>
<dbReference type="EMBL" id="MDYN01000408">
    <property type="protein sequence ID" value="OQD64947.1"/>
    <property type="molecule type" value="Genomic_DNA"/>
</dbReference>